<organism evidence="1 2">
    <name type="scientific">Chitinophaga niabensis</name>
    <dbReference type="NCBI Taxonomy" id="536979"/>
    <lineage>
        <taxon>Bacteria</taxon>
        <taxon>Pseudomonadati</taxon>
        <taxon>Bacteroidota</taxon>
        <taxon>Chitinophagia</taxon>
        <taxon>Chitinophagales</taxon>
        <taxon>Chitinophagaceae</taxon>
        <taxon>Chitinophaga</taxon>
    </lineage>
</organism>
<sequence length="270" mass="29595">MGKQTSIVKYTGKVGDLVGYYHKGKLCFRSLPQQVNRSEATKLSALDFGTASRAGKLVRSALKQELSIHHDSDLTNRLNTSLLKVLYAGNQQRGERSIQRKHLGMLTGLKLNNATELSKLLPFTPKVVQAGNSLRIAIPALTAEDILHAGNTTHIEIKAIAAGLNFKEGNYGEAVSDKVLIDFRQPAAATELILPFKAGEAETIVVLQVKAFREESGKLYASGNRKYFAADIIDIIPSFEVIPERREYNILPGQQLLLAAHGCYAVPQLE</sequence>
<reference evidence="1 2" key="1">
    <citation type="submission" date="2016-11" db="EMBL/GenBank/DDBJ databases">
        <authorList>
            <person name="Jaros S."/>
            <person name="Januszkiewicz K."/>
            <person name="Wedrychowicz H."/>
        </authorList>
    </citation>
    <scope>NUCLEOTIDE SEQUENCE [LARGE SCALE GENOMIC DNA]</scope>
    <source>
        <strain evidence="1 2">DSM 24787</strain>
    </source>
</reference>
<protein>
    <submittedName>
        <fullName evidence="1">Uncharacterized protein</fullName>
    </submittedName>
</protein>
<evidence type="ECO:0000313" key="1">
    <source>
        <dbReference type="EMBL" id="SIO54010.1"/>
    </source>
</evidence>
<dbReference type="Proteomes" id="UP000185003">
    <property type="component" value="Unassembled WGS sequence"/>
</dbReference>
<dbReference type="AlphaFoldDB" id="A0A1N6KBS8"/>
<dbReference type="OrthoDB" id="681012at2"/>
<evidence type="ECO:0000313" key="2">
    <source>
        <dbReference type="Proteomes" id="UP000185003"/>
    </source>
</evidence>
<dbReference type="EMBL" id="FSRA01000002">
    <property type="protein sequence ID" value="SIO54010.1"/>
    <property type="molecule type" value="Genomic_DNA"/>
</dbReference>
<proteinExistence type="predicted"/>
<dbReference type="STRING" id="536979.SAMN04488055_5522"/>
<gene>
    <name evidence="1" type="ORF">SAMN04488055_5522</name>
</gene>
<keyword evidence="2" id="KW-1185">Reference proteome</keyword>
<dbReference type="RefSeq" id="WP_074242744.1">
    <property type="nucleotide sequence ID" value="NZ_FSRA01000002.1"/>
</dbReference>
<accession>A0A1N6KBS8</accession>
<name>A0A1N6KBS8_9BACT</name>